<protein>
    <submittedName>
        <fullName evidence="1">Uncharacterized protein</fullName>
    </submittedName>
</protein>
<organism evidence="1 2">
    <name type="scientific">Fusobacterium animalis 4_8</name>
    <dbReference type="NCBI Taxonomy" id="469607"/>
    <lineage>
        <taxon>Bacteria</taxon>
        <taxon>Fusobacteriati</taxon>
        <taxon>Fusobacteriota</taxon>
        <taxon>Fusobacteriia</taxon>
        <taxon>Fusobacteriales</taxon>
        <taxon>Fusobacteriaceae</taxon>
        <taxon>Fusobacterium</taxon>
    </lineage>
</organism>
<dbReference type="HOGENOM" id="CLU_2329686_0_0_0"/>
<dbReference type="EMBL" id="CP003723">
    <property type="protein sequence ID" value="AGM23098.1"/>
    <property type="molecule type" value="Genomic_DNA"/>
</dbReference>
<sequence>MNKKNTKKFIKRMIDNYITILPCKFTDVTFDNGELPMLTSKKPLSLGKSIVVKQFIRGKITGKVKSLKRFRTNKYSGWTMLVAVESTDRDDCLELGEI</sequence>
<evidence type="ECO:0000313" key="2">
    <source>
        <dbReference type="Proteomes" id="UP000014361"/>
    </source>
</evidence>
<evidence type="ECO:0000313" key="1">
    <source>
        <dbReference type="EMBL" id="AGM23098.1"/>
    </source>
</evidence>
<dbReference type="Proteomes" id="UP000014361">
    <property type="component" value="Chromosome"/>
</dbReference>
<accession>R9RAH0</accession>
<dbReference type="PATRIC" id="fig|469607.3.peg.643"/>
<dbReference type="RefSeq" id="WP_016339671.1">
    <property type="nucleotide sequence ID" value="NC_021281.1"/>
</dbReference>
<dbReference type="KEGG" id="fus:HMPREF0409_01094"/>
<name>R9RAH0_9FUSO</name>
<dbReference type="AlphaFoldDB" id="R9RAH0"/>
<gene>
    <name evidence="1" type="ORF">HMPREF0409_01094</name>
</gene>
<proteinExistence type="predicted"/>
<reference evidence="1 2" key="1">
    <citation type="submission" date="2012-07" db="EMBL/GenBank/DDBJ databases">
        <title>The Genome Sequence of Fusobacterium sp. 4_8.</title>
        <authorList>
            <consortium name="The Broad Institute Genome Sequencing Platform"/>
            <person name="Earl A."/>
            <person name="Ward D."/>
            <person name="Feldgarden M."/>
            <person name="Gevers D."/>
            <person name="Sibley C.D."/>
            <person name="White A.P."/>
            <person name="Crowley S."/>
            <person name="Surette M."/>
            <person name="Strauss J.C."/>
            <person name="Ambrose C.E."/>
            <person name="Allen-Vercoe E."/>
            <person name="Walker B."/>
            <person name="Young S.K."/>
            <person name="Zeng Q."/>
            <person name="Gargeya S."/>
            <person name="Fitzgerald M."/>
            <person name="Haas B."/>
            <person name="Abouelleil A."/>
            <person name="Alvarado L."/>
            <person name="Arachchi H.M."/>
            <person name="Berlin A.M."/>
            <person name="Chapman S.B."/>
            <person name="Goldberg J."/>
            <person name="Griggs A."/>
            <person name="Gujja S."/>
            <person name="Hansen M."/>
            <person name="Howarth C."/>
            <person name="Imamovic A."/>
            <person name="Larimer J."/>
            <person name="McCowen C."/>
            <person name="Montmayeur A."/>
            <person name="Murphy C."/>
            <person name="Neiman D."/>
            <person name="Pearson M."/>
            <person name="Priest M."/>
            <person name="Roberts A."/>
            <person name="Saif S."/>
            <person name="Shea T."/>
            <person name="Sisk P."/>
            <person name="Sykes S."/>
            <person name="Wortman J."/>
            <person name="Nusbaum C."/>
            <person name="Birren B."/>
        </authorList>
    </citation>
    <scope>NUCLEOTIDE SEQUENCE [LARGE SCALE GENOMIC DNA]</scope>
    <source>
        <strain evidence="1 2">4_8</strain>
    </source>
</reference>